<evidence type="ECO:0000256" key="1">
    <source>
        <dbReference type="ARBA" id="ARBA00004651"/>
    </source>
</evidence>
<accession>A0ABM7WNS6</accession>
<feature type="transmembrane region" description="Helical" evidence="9">
    <location>
        <begin position="47"/>
        <end position="64"/>
    </location>
</feature>
<dbReference type="PROSITE" id="PS00714">
    <property type="entry name" value="NA_DICARBOXYL_SYMP_2"/>
    <property type="match status" value="1"/>
</dbReference>
<feature type="transmembrane region" description="Helical" evidence="9">
    <location>
        <begin position="76"/>
        <end position="98"/>
    </location>
</feature>
<feature type="transmembrane region" description="Helical" evidence="9">
    <location>
        <begin position="345"/>
        <end position="372"/>
    </location>
</feature>
<dbReference type="Proteomes" id="UP001162891">
    <property type="component" value="Chromosome"/>
</dbReference>
<dbReference type="PANTHER" id="PTHR42865">
    <property type="entry name" value="PROTON/GLUTAMATE-ASPARTATE SYMPORTER"/>
    <property type="match status" value="1"/>
</dbReference>
<comment type="function">
    <text evidence="9">Responsible for the transport of dicarboxylates such as succinate, fumarate, and malate across the membrane.</text>
</comment>
<feature type="transmembrane region" description="Helical" evidence="9">
    <location>
        <begin position="149"/>
        <end position="169"/>
    </location>
</feature>
<keyword evidence="5 9" id="KW-0812">Transmembrane</keyword>
<name>A0ABM7WNS6_9BACT</name>
<evidence type="ECO:0000256" key="6">
    <source>
        <dbReference type="ARBA" id="ARBA00022847"/>
    </source>
</evidence>
<evidence type="ECO:0000256" key="3">
    <source>
        <dbReference type="ARBA" id="ARBA00022448"/>
    </source>
</evidence>
<evidence type="ECO:0000313" key="11">
    <source>
        <dbReference type="Proteomes" id="UP001162891"/>
    </source>
</evidence>
<proteinExistence type="inferred from homology"/>
<dbReference type="NCBIfam" id="NF002461">
    <property type="entry name" value="PRK01663.1"/>
    <property type="match status" value="1"/>
</dbReference>
<keyword evidence="8 9" id="KW-0472">Membrane</keyword>
<gene>
    <name evidence="9 10" type="primary">dctA</name>
    <name evidence="10" type="ORF">AMOR_01130</name>
</gene>
<evidence type="ECO:0000256" key="9">
    <source>
        <dbReference type="HAMAP-Rule" id="MF_01300"/>
    </source>
</evidence>
<keyword evidence="7 9" id="KW-1133">Transmembrane helix</keyword>
<keyword evidence="6 9" id="KW-0769">Symport</keyword>
<dbReference type="NCBIfam" id="NF009587">
    <property type="entry name" value="PRK13027.1"/>
    <property type="match status" value="1"/>
</dbReference>
<organism evidence="10 11">
    <name type="scientific">Anaeromyxobacter oryzae</name>
    <dbReference type="NCBI Taxonomy" id="2918170"/>
    <lineage>
        <taxon>Bacteria</taxon>
        <taxon>Pseudomonadati</taxon>
        <taxon>Myxococcota</taxon>
        <taxon>Myxococcia</taxon>
        <taxon>Myxococcales</taxon>
        <taxon>Cystobacterineae</taxon>
        <taxon>Anaeromyxobacteraceae</taxon>
        <taxon>Anaeromyxobacter</taxon>
    </lineage>
</organism>
<evidence type="ECO:0000256" key="8">
    <source>
        <dbReference type="ARBA" id="ARBA00023136"/>
    </source>
</evidence>
<dbReference type="PANTHER" id="PTHR42865:SF1">
    <property type="entry name" value="AEROBIC C4-DICARBOXYLATE TRANSPORT PROTEIN"/>
    <property type="match status" value="1"/>
</dbReference>
<dbReference type="InterPro" id="IPR023954">
    <property type="entry name" value="C4_dicarb_transport"/>
</dbReference>
<sequence>MKRFARSLYLQVLVAVALGAVLGHLYPSTGAAMKPLGDGFIKLVKMLIAPIVFATVVTGIAKMGDLKKVGRVGLKGIVYFELLTTVALVIGLIVAKIASPGAGMNVNPATLDAKAVATYTTGAQQHGTVEFLMNVIPKDVADAFAKGDILQVLLFSILFGVALASIGPVGKTITEFIDGLSSVLFKIVSYVMKLAPIGAFGAMAFTVGKYGVATLLSLGKLMACFYATSTVFVIVVLGFVMRSCGLSILRFLRYIKEEIFVVLGTSSSESALPLMMRKMEKLGCSKPVVGLVVPMGYSFNLDGTSIYLTLATIFVAQATGTHLTLGQELEILAVLLLTSKGAAAVTGGGFITLAATLSVVGNIPVAGLALLLGVDRFMSEARAITNLIGNGVASVAVSRWEGELNVERARSVLAGEVAIDDEAELTPEPIPVPAMLDDAALSAGK</sequence>
<reference evidence="11" key="1">
    <citation type="journal article" date="2022" name="Int. J. Syst. Evol. Microbiol.">
        <title>Anaeromyxobacter oryzae sp. nov., Anaeromyxobacter diazotrophicus sp. nov. and Anaeromyxobacter paludicola sp. nov., isolated from paddy soils.</title>
        <authorList>
            <person name="Itoh H."/>
            <person name="Xu Z."/>
            <person name="Mise K."/>
            <person name="Masuda Y."/>
            <person name="Ushijima N."/>
            <person name="Hayakawa C."/>
            <person name="Shiratori Y."/>
            <person name="Senoo K."/>
        </authorList>
    </citation>
    <scope>NUCLEOTIDE SEQUENCE [LARGE SCALE GENOMIC DNA]</scope>
    <source>
        <strain evidence="11">Red232</strain>
    </source>
</reference>
<dbReference type="Gene3D" id="1.10.3860.10">
    <property type="entry name" value="Sodium:dicarboxylate symporter"/>
    <property type="match status" value="1"/>
</dbReference>
<evidence type="ECO:0000256" key="4">
    <source>
        <dbReference type="ARBA" id="ARBA00022475"/>
    </source>
</evidence>
<dbReference type="HAMAP" id="MF_01300">
    <property type="entry name" value="C4_dicarb_transport"/>
    <property type="match status" value="1"/>
</dbReference>
<protein>
    <recommendedName>
        <fullName evidence="9">C4-dicarboxylate transport protein</fullName>
    </recommendedName>
</protein>
<evidence type="ECO:0000256" key="2">
    <source>
        <dbReference type="ARBA" id="ARBA00006148"/>
    </source>
</evidence>
<evidence type="ECO:0000313" key="10">
    <source>
        <dbReference type="EMBL" id="BDG01117.1"/>
    </source>
</evidence>
<feature type="transmembrane region" description="Helical" evidence="9">
    <location>
        <begin position="190"/>
        <end position="212"/>
    </location>
</feature>
<comment type="caution">
    <text evidence="9">Lacks conserved residue(s) required for the propagation of feature annotation.</text>
</comment>
<dbReference type="RefSeq" id="WP_248357503.1">
    <property type="nucleotide sequence ID" value="NZ_AP025591.1"/>
</dbReference>
<comment type="subcellular location">
    <subcellularLocation>
        <location evidence="1 9">Cell membrane</location>
        <topology evidence="1 9">Multi-pass membrane protein</topology>
    </subcellularLocation>
</comment>
<dbReference type="EMBL" id="AP025591">
    <property type="protein sequence ID" value="BDG01117.1"/>
    <property type="molecule type" value="Genomic_DNA"/>
</dbReference>
<feature type="transmembrane region" description="Helical" evidence="9">
    <location>
        <begin position="218"/>
        <end position="240"/>
    </location>
</feature>
<comment type="similarity">
    <text evidence="2 9">Belongs to the dicarboxylate/amino acid:cation symporter (DAACS) (TC 2.A.23) family.</text>
</comment>
<dbReference type="PRINTS" id="PR00173">
    <property type="entry name" value="EDTRNSPORT"/>
</dbReference>
<dbReference type="Pfam" id="PF00375">
    <property type="entry name" value="SDF"/>
    <property type="match status" value="1"/>
</dbReference>
<dbReference type="PROSITE" id="PS00713">
    <property type="entry name" value="NA_DICARBOXYL_SYMP_1"/>
    <property type="match status" value="1"/>
</dbReference>
<dbReference type="InterPro" id="IPR001991">
    <property type="entry name" value="Na-dicarboxylate_symporter"/>
</dbReference>
<dbReference type="SUPFAM" id="SSF118215">
    <property type="entry name" value="Proton glutamate symport protein"/>
    <property type="match status" value="1"/>
</dbReference>
<evidence type="ECO:0000256" key="7">
    <source>
        <dbReference type="ARBA" id="ARBA00022989"/>
    </source>
</evidence>
<keyword evidence="11" id="KW-1185">Reference proteome</keyword>
<keyword evidence="3 9" id="KW-0813">Transport</keyword>
<dbReference type="InterPro" id="IPR036458">
    <property type="entry name" value="Na:dicarbo_symporter_sf"/>
</dbReference>
<evidence type="ECO:0000256" key="5">
    <source>
        <dbReference type="ARBA" id="ARBA00022692"/>
    </source>
</evidence>
<keyword evidence="4 9" id="KW-1003">Cell membrane</keyword>
<dbReference type="InterPro" id="IPR018107">
    <property type="entry name" value="Na-dicarboxylate_symporter_CS"/>
</dbReference>